<proteinExistence type="predicted"/>
<dbReference type="PANTHER" id="PTHR43170:SF5">
    <property type="entry name" value="GMP REDUCTASE"/>
    <property type="match status" value="1"/>
</dbReference>
<protein>
    <recommendedName>
        <fullName evidence="2">GMP reductase</fullName>
        <ecNumber evidence="1">1.7.1.7</ecNumber>
    </recommendedName>
    <alternativeName>
        <fullName evidence="5">Guanosine 5'-monophosphate oxidoreductase</fullName>
    </alternativeName>
</protein>
<dbReference type="PROSITE" id="PS00487">
    <property type="entry name" value="IMP_DH_GMP_RED"/>
    <property type="match status" value="1"/>
</dbReference>
<dbReference type="SMART" id="SM01240">
    <property type="entry name" value="IMPDH"/>
    <property type="match status" value="1"/>
</dbReference>
<evidence type="ECO:0000313" key="10">
    <source>
        <dbReference type="Proteomes" id="UP000324832"/>
    </source>
</evidence>
<dbReference type="InterPro" id="IPR050139">
    <property type="entry name" value="GMP_reductase"/>
</dbReference>
<dbReference type="InterPro" id="IPR001093">
    <property type="entry name" value="IMP_DH_GMPRt"/>
</dbReference>
<dbReference type="Pfam" id="PF00478">
    <property type="entry name" value="IMPDH"/>
    <property type="match status" value="1"/>
</dbReference>
<gene>
    <name evidence="9" type="ORF">LSINAPIS_LOCUS4773</name>
</gene>
<accession>A0A5E4Q4S3</accession>
<evidence type="ECO:0000256" key="3">
    <source>
        <dbReference type="ARBA" id="ARBA00022857"/>
    </source>
</evidence>
<evidence type="ECO:0000256" key="5">
    <source>
        <dbReference type="ARBA" id="ARBA00030699"/>
    </source>
</evidence>
<reference evidence="9 10" key="1">
    <citation type="submission" date="2017-07" db="EMBL/GenBank/DDBJ databases">
        <authorList>
            <person name="Talla V."/>
            <person name="Backstrom N."/>
        </authorList>
    </citation>
    <scope>NUCLEOTIDE SEQUENCE [LARGE SCALE GENOMIC DNA]</scope>
</reference>
<evidence type="ECO:0000256" key="7">
    <source>
        <dbReference type="ARBA" id="ARBA00048616"/>
    </source>
</evidence>
<comment type="catalytic activity">
    <reaction evidence="7">
        <text>IMP + NH4(+) + NADP(+) = GMP + NADPH + 2 H(+)</text>
        <dbReference type="Rhea" id="RHEA:17185"/>
        <dbReference type="ChEBI" id="CHEBI:15378"/>
        <dbReference type="ChEBI" id="CHEBI:28938"/>
        <dbReference type="ChEBI" id="CHEBI:57783"/>
        <dbReference type="ChEBI" id="CHEBI:58053"/>
        <dbReference type="ChEBI" id="CHEBI:58115"/>
        <dbReference type="ChEBI" id="CHEBI:58349"/>
        <dbReference type="EC" id="1.7.1.7"/>
    </reaction>
</comment>
<keyword evidence="4" id="KW-0560">Oxidoreductase</keyword>
<dbReference type="AlphaFoldDB" id="A0A5E4Q4S3"/>
<name>A0A5E4Q4S3_9NEOP</name>
<evidence type="ECO:0000256" key="4">
    <source>
        <dbReference type="ARBA" id="ARBA00023002"/>
    </source>
</evidence>
<evidence type="ECO:0000256" key="1">
    <source>
        <dbReference type="ARBA" id="ARBA00012678"/>
    </source>
</evidence>
<organism evidence="9 10">
    <name type="scientific">Leptidea sinapis</name>
    <dbReference type="NCBI Taxonomy" id="189913"/>
    <lineage>
        <taxon>Eukaryota</taxon>
        <taxon>Metazoa</taxon>
        <taxon>Ecdysozoa</taxon>
        <taxon>Arthropoda</taxon>
        <taxon>Hexapoda</taxon>
        <taxon>Insecta</taxon>
        <taxon>Pterygota</taxon>
        <taxon>Neoptera</taxon>
        <taxon>Endopterygota</taxon>
        <taxon>Lepidoptera</taxon>
        <taxon>Glossata</taxon>
        <taxon>Ditrysia</taxon>
        <taxon>Papilionoidea</taxon>
        <taxon>Pieridae</taxon>
        <taxon>Dismorphiinae</taxon>
        <taxon>Leptidea</taxon>
    </lineage>
</organism>
<dbReference type="Proteomes" id="UP000324832">
    <property type="component" value="Unassembled WGS sequence"/>
</dbReference>
<dbReference type="EMBL" id="FZQP02001260">
    <property type="protein sequence ID" value="VVC92289.1"/>
    <property type="molecule type" value="Genomic_DNA"/>
</dbReference>
<evidence type="ECO:0000259" key="8">
    <source>
        <dbReference type="Pfam" id="PF00478"/>
    </source>
</evidence>
<keyword evidence="3" id="KW-0521">NADP</keyword>
<keyword evidence="10" id="KW-1185">Reference proteome</keyword>
<dbReference type="InterPro" id="IPR013785">
    <property type="entry name" value="Aldolase_TIM"/>
</dbReference>
<dbReference type="SUPFAM" id="SSF51412">
    <property type="entry name" value="Inosine monophosphate dehydrogenase (IMPDH)"/>
    <property type="match status" value="1"/>
</dbReference>
<dbReference type="GO" id="GO:0003920">
    <property type="term" value="F:GMP reductase activity"/>
    <property type="evidence" value="ECO:0007669"/>
    <property type="project" value="UniProtKB-EC"/>
</dbReference>
<comment type="function">
    <text evidence="6">Catalyzes the irreversible NADPH-dependent deamination of GMP to IMP. It functions in the conversion of nucleobase, nucleoside and nucleotide derivatives of G to A nucleotides, and in maintaining the intracellular balance of A and G nucleotides.</text>
</comment>
<dbReference type="PANTHER" id="PTHR43170">
    <property type="entry name" value="GMP REDUCTASE"/>
    <property type="match status" value="1"/>
</dbReference>
<evidence type="ECO:0000256" key="6">
    <source>
        <dbReference type="ARBA" id="ARBA00037691"/>
    </source>
</evidence>
<dbReference type="InterPro" id="IPR015875">
    <property type="entry name" value="IMP_DH/GMP_Rdtase_CS"/>
</dbReference>
<feature type="domain" description="IMP dehydrogenase/GMP reductase" evidence="8">
    <location>
        <begin position="84"/>
        <end position="191"/>
    </location>
</feature>
<dbReference type="EC" id="1.7.1.7" evidence="1"/>
<sequence length="196" mass="21841">MPNIINEVKLDFKDVLLRPKRSTLKSRNDVDLFREITFRNSGQTYRGVPVMASNMDTVGTFEMAQELSKEWKKFADEHPECLQQMAASSGTAEADFDRLSDILNSVKDIKFICIDVANGYSQHFVEYVRRVRAAFPTHTIIAGNVVTGEMVEELILSGADIIKVGIGPGSVCTTRIKTGVGYPQLSAVIESRPVRR</sequence>
<evidence type="ECO:0000313" key="9">
    <source>
        <dbReference type="EMBL" id="VVC92289.1"/>
    </source>
</evidence>
<dbReference type="Gene3D" id="3.20.20.70">
    <property type="entry name" value="Aldolase class I"/>
    <property type="match status" value="1"/>
</dbReference>
<evidence type="ECO:0000256" key="2">
    <source>
        <dbReference type="ARBA" id="ARBA00015800"/>
    </source>
</evidence>